<dbReference type="Gene3D" id="1.20.120.330">
    <property type="entry name" value="Nucleotidyltransferases domain 2"/>
    <property type="match status" value="1"/>
</dbReference>
<evidence type="ECO:0000259" key="1">
    <source>
        <dbReference type="Pfam" id="PF05168"/>
    </source>
</evidence>
<name>A0A6N9R2P9_9MICC</name>
<dbReference type="Pfam" id="PF05168">
    <property type="entry name" value="HEPN"/>
    <property type="match status" value="1"/>
</dbReference>
<dbReference type="InterPro" id="IPR007842">
    <property type="entry name" value="HEPN_dom"/>
</dbReference>
<comment type="caution">
    <text evidence="2">The sequence shown here is derived from an EMBL/GenBank/DDBJ whole genome shotgun (WGS) entry which is preliminary data.</text>
</comment>
<organism evidence="2 3">
    <name type="scientific">Kocuria marina subsp. indica</name>
    <dbReference type="NCBI Taxonomy" id="1049583"/>
    <lineage>
        <taxon>Bacteria</taxon>
        <taxon>Bacillati</taxon>
        <taxon>Actinomycetota</taxon>
        <taxon>Actinomycetes</taxon>
        <taxon>Micrococcales</taxon>
        <taxon>Micrococcaceae</taxon>
        <taxon>Kocuria</taxon>
    </lineage>
</organism>
<feature type="domain" description="HEPN" evidence="1">
    <location>
        <begin position="80"/>
        <end position="191"/>
    </location>
</feature>
<evidence type="ECO:0000313" key="3">
    <source>
        <dbReference type="Proteomes" id="UP000471026"/>
    </source>
</evidence>
<dbReference type="AlphaFoldDB" id="A0A6N9R2P9"/>
<reference evidence="2 3" key="1">
    <citation type="submission" date="2019-11" db="EMBL/GenBank/DDBJ databases">
        <title>Draft genome sequence of Kocuria indica DP-K7, a methyl red degrading Actinobacterium.</title>
        <authorList>
            <person name="Kumaran S."/>
            <person name="Tischler D."/>
            <person name="Ngo A.C.R."/>
            <person name="Schultes F."/>
        </authorList>
    </citation>
    <scope>NUCLEOTIDE SEQUENCE [LARGE SCALE GENOMIC DNA]</scope>
    <source>
        <strain evidence="2 3">DP-K7</strain>
    </source>
</reference>
<dbReference type="EMBL" id="WMHZ01000044">
    <property type="protein sequence ID" value="NDO79187.1"/>
    <property type="molecule type" value="Genomic_DNA"/>
</dbReference>
<proteinExistence type="predicted"/>
<dbReference type="Proteomes" id="UP000471026">
    <property type="component" value="Unassembled WGS sequence"/>
</dbReference>
<evidence type="ECO:0000313" key="2">
    <source>
        <dbReference type="EMBL" id="NDO79187.1"/>
    </source>
</evidence>
<dbReference type="RefSeq" id="WP_162230439.1">
    <property type="nucleotide sequence ID" value="NZ_WMHZ01000044.1"/>
</dbReference>
<sequence length="197" mass="22296">MPAEDGDLKVLLNRDAEIVAMTIASRDLKAGEQVYLNDIQHIQEIHPINIDPNSGWICYVHIGAHELVTFDLRPNKAKASALLQKAREYLETARTIAKTFPDVSLDHAHSTAELSVQAQMLLLRNQTNNHRVRRKWFAGWTDLENSPRHHSDLLFDLANQRTAARYGTEKVALKPGRLAEILNTVQEMIDIATDRTT</sequence>
<accession>A0A6N9R2P9</accession>
<protein>
    <submittedName>
        <fullName evidence="2">HEPN domain-containing protein</fullName>
    </submittedName>
</protein>
<gene>
    <name evidence="2" type="ORF">GKZ75_13420</name>
</gene>